<dbReference type="KEGG" id="otm:OSB_30890"/>
<evidence type="ECO:0000313" key="1">
    <source>
        <dbReference type="EMBL" id="AKS47605.1"/>
    </source>
</evidence>
<proteinExistence type="predicted"/>
<sequence>MRQGTTDLMIEFAVACLATEDHRRIKKLVRDMAQAWPNEAALGIAFAITTAASTFEDIVDTQASSKSAQLGFRLAALVAADIYAIQEMGQVPAKGQDLLHFWRRVDPYFLDV</sequence>
<dbReference type="STRING" id="1458307.OSB_30890"/>
<protein>
    <submittedName>
        <fullName evidence="1">Uncharacterized protein</fullName>
    </submittedName>
</protein>
<keyword evidence="2" id="KW-1185">Reference proteome</keyword>
<dbReference type="Proteomes" id="UP000067444">
    <property type="component" value="Chromosome"/>
</dbReference>
<dbReference type="AlphaFoldDB" id="A0A0K0Y9L7"/>
<accession>A0A0K0Y9L7</accession>
<gene>
    <name evidence="1" type="ORF">OSB_30890</name>
</gene>
<dbReference type="EMBL" id="CP012160">
    <property type="protein sequence ID" value="AKS47605.1"/>
    <property type="molecule type" value="Genomic_DNA"/>
</dbReference>
<reference evidence="1 2" key="1">
    <citation type="journal article" date="2015" name="Genome Announc.">
        <title>Closed Genome Sequence of Octadecabacter temperatus SB1, the First Mesophilic Species of the Genus Octadecabacter.</title>
        <authorList>
            <person name="Voget S."/>
            <person name="Billerbeck S."/>
            <person name="Simon M."/>
            <person name="Daniel R."/>
        </authorList>
    </citation>
    <scope>NUCLEOTIDE SEQUENCE [LARGE SCALE GENOMIC DNA]</scope>
    <source>
        <strain evidence="1 2">SB1</strain>
    </source>
</reference>
<organism evidence="1 2">
    <name type="scientific">Octadecabacter temperatus</name>
    <dbReference type="NCBI Taxonomy" id="1458307"/>
    <lineage>
        <taxon>Bacteria</taxon>
        <taxon>Pseudomonadati</taxon>
        <taxon>Pseudomonadota</taxon>
        <taxon>Alphaproteobacteria</taxon>
        <taxon>Rhodobacterales</taxon>
        <taxon>Roseobacteraceae</taxon>
        <taxon>Octadecabacter</taxon>
    </lineage>
</organism>
<dbReference type="RefSeq" id="WP_049835782.1">
    <property type="nucleotide sequence ID" value="NZ_CP012160.1"/>
</dbReference>
<evidence type="ECO:0000313" key="2">
    <source>
        <dbReference type="Proteomes" id="UP000067444"/>
    </source>
</evidence>
<dbReference type="OrthoDB" id="7689048at2"/>
<name>A0A0K0Y9L7_9RHOB</name>